<reference evidence="1" key="1">
    <citation type="submission" date="2020-05" db="EMBL/GenBank/DDBJ databases">
        <title>Large-scale comparative analyses of tick genomes elucidate their genetic diversity and vector capacities.</title>
        <authorList>
            <person name="Jia N."/>
            <person name="Wang J."/>
            <person name="Shi W."/>
            <person name="Du L."/>
            <person name="Sun Y."/>
            <person name="Zhan W."/>
            <person name="Jiang J."/>
            <person name="Wang Q."/>
            <person name="Zhang B."/>
            <person name="Ji P."/>
            <person name="Sakyi L.B."/>
            <person name="Cui X."/>
            <person name="Yuan T."/>
            <person name="Jiang B."/>
            <person name="Yang W."/>
            <person name="Lam T.T.-Y."/>
            <person name="Chang Q."/>
            <person name="Ding S."/>
            <person name="Wang X."/>
            <person name="Zhu J."/>
            <person name="Ruan X."/>
            <person name="Zhao L."/>
            <person name="Wei J."/>
            <person name="Que T."/>
            <person name="Du C."/>
            <person name="Cheng J."/>
            <person name="Dai P."/>
            <person name="Han X."/>
            <person name="Huang E."/>
            <person name="Gao Y."/>
            <person name="Liu J."/>
            <person name="Shao H."/>
            <person name="Ye R."/>
            <person name="Li L."/>
            <person name="Wei W."/>
            <person name="Wang X."/>
            <person name="Wang C."/>
            <person name="Yang T."/>
            <person name="Huo Q."/>
            <person name="Li W."/>
            <person name="Guo W."/>
            <person name="Chen H."/>
            <person name="Zhou L."/>
            <person name="Ni X."/>
            <person name="Tian J."/>
            <person name="Zhou Y."/>
            <person name="Sheng Y."/>
            <person name="Liu T."/>
            <person name="Pan Y."/>
            <person name="Xia L."/>
            <person name="Li J."/>
            <person name="Zhao F."/>
            <person name="Cao W."/>
        </authorList>
    </citation>
    <scope>NUCLEOTIDE SEQUENCE</scope>
    <source>
        <strain evidence="1">Hyas-2018</strain>
    </source>
</reference>
<accession>A0ACB7T385</accession>
<evidence type="ECO:0000313" key="2">
    <source>
        <dbReference type="Proteomes" id="UP000821845"/>
    </source>
</evidence>
<dbReference type="Proteomes" id="UP000821845">
    <property type="component" value="Chromosome 11"/>
</dbReference>
<keyword evidence="2" id="KW-1185">Reference proteome</keyword>
<organism evidence="1 2">
    <name type="scientific">Hyalomma asiaticum</name>
    <name type="common">Tick</name>
    <dbReference type="NCBI Taxonomy" id="266040"/>
    <lineage>
        <taxon>Eukaryota</taxon>
        <taxon>Metazoa</taxon>
        <taxon>Ecdysozoa</taxon>
        <taxon>Arthropoda</taxon>
        <taxon>Chelicerata</taxon>
        <taxon>Arachnida</taxon>
        <taxon>Acari</taxon>
        <taxon>Parasitiformes</taxon>
        <taxon>Ixodida</taxon>
        <taxon>Ixodoidea</taxon>
        <taxon>Ixodidae</taxon>
        <taxon>Hyalomminae</taxon>
        <taxon>Hyalomma</taxon>
    </lineage>
</organism>
<proteinExistence type="predicted"/>
<dbReference type="EMBL" id="CM023491">
    <property type="protein sequence ID" value="KAH6941972.1"/>
    <property type="molecule type" value="Genomic_DNA"/>
</dbReference>
<evidence type="ECO:0000313" key="1">
    <source>
        <dbReference type="EMBL" id="KAH6941972.1"/>
    </source>
</evidence>
<comment type="caution">
    <text evidence="1">The sequence shown here is derived from an EMBL/GenBank/DDBJ whole genome shotgun (WGS) entry which is preliminary data.</text>
</comment>
<protein>
    <submittedName>
        <fullName evidence="1">Uncharacterized protein</fullName>
    </submittedName>
</protein>
<name>A0ACB7T385_HYAAI</name>
<gene>
    <name evidence="1" type="ORF">HPB50_026066</name>
</gene>
<sequence length="427" mass="47076">MERLQTKRTVTRVELQKLIDELMQLRTADALELHQEDRIAEMKEELEALAKETKQLDALIEPHVCDEDLAEEYGGVRKNQGLITRVIRNMPLQDNYDVINAKIVNTNSPLALAAKRIAQTGTVIIAFEGYRVLNFVRYGPVLMHCLLYCKEIDVCYACGRLGHRADACRTPGDAICRRCGVASPDEQYVCTPKCKLCGGQHLMASRDCVRSFKIPYIVRRRRREGSKMAGVASPSTQRHPDTADEFQTSSSTVDAQCRRRPAPGATVPPGDVPAPAPGRQNGPIHRDAPLPCLAPAPGRGMAHRGGPGRTPARPPPLRARSSRRSPGPARPEKEVKELGKLRRANEQLRKENAQVKQEMSRLAAEIAAIRRLASSPPSAQPTSAPVAMDASEESHRSSTPKRRAVEKTVKGETGNLLSELKDAFVNM</sequence>